<keyword evidence="2 5" id="KW-0689">Ribosomal protein</keyword>
<dbReference type="PANTHER" id="PTHR43168">
    <property type="entry name" value="50S RIBOSOMAL PROTEIN L33, CHLOROPLASTIC"/>
    <property type="match status" value="1"/>
</dbReference>
<organism evidence="7 8">
    <name type="scientific">Candidatus Lucifugimonas marina</name>
    <dbReference type="NCBI Taxonomy" id="3038979"/>
    <lineage>
        <taxon>Bacteria</taxon>
        <taxon>Bacillati</taxon>
        <taxon>Chloroflexota</taxon>
        <taxon>Dehalococcoidia</taxon>
        <taxon>SAR202 cluster</taxon>
        <taxon>Candidatus Lucifugimonadales</taxon>
        <taxon>Candidatus Lucifugimonadaceae</taxon>
        <taxon>Candidatus Lucifugimonas</taxon>
    </lineage>
</organism>
<dbReference type="Proteomes" id="UP001321249">
    <property type="component" value="Unassembled WGS sequence"/>
</dbReference>
<dbReference type="InterPro" id="IPR001705">
    <property type="entry name" value="Ribosomal_bL33"/>
</dbReference>
<dbReference type="InterPro" id="IPR011332">
    <property type="entry name" value="Ribosomal_zn-bd"/>
</dbReference>
<dbReference type="Gene3D" id="2.20.28.120">
    <property type="entry name" value="Ribosomal protein L33"/>
    <property type="match status" value="1"/>
</dbReference>
<sequence>MAKKNAVRTLVDMLCTECKAYNYHTEKNRRNTPDRIELKKFCPVDRKVTLFREKR</sequence>
<reference evidence="8" key="3">
    <citation type="submission" date="2023-06" db="EMBL/GenBank/DDBJ databases">
        <title>Pangenomics reveal diversification of enzyme families and niche specialization in globally abundant SAR202 bacteria.</title>
        <authorList>
            <person name="Saw J.H.W."/>
        </authorList>
    </citation>
    <scope>NUCLEOTIDE SEQUENCE [LARGE SCALE GENOMIC DNA]</scope>
    <source>
        <strain evidence="8">JH1073</strain>
    </source>
</reference>
<dbReference type="InterPro" id="IPR018264">
    <property type="entry name" value="Ribosomal_bL33_CS"/>
</dbReference>
<accession>A0AAJ5ZFW7</accession>
<evidence type="ECO:0000256" key="5">
    <source>
        <dbReference type="HAMAP-Rule" id="MF_00294"/>
    </source>
</evidence>
<reference evidence="8 9" key="1">
    <citation type="submission" date="2019-11" db="EMBL/GenBank/DDBJ databases">
        <authorList>
            <person name="Cho J.-C."/>
        </authorList>
    </citation>
    <scope>NUCLEOTIDE SEQUENCE [LARGE SCALE GENOMIC DNA]</scope>
    <source>
        <strain evidence="7 8">JH1073</strain>
        <strain evidence="6 9">JH702</strain>
    </source>
</reference>
<dbReference type="AlphaFoldDB" id="A0AAJ5ZFW7"/>
<comment type="similarity">
    <text evidence="1 5">Belongs to the bacterial ribosomal protein bL33 family.</text>
</comment>
<gene>
    <name evidence="5 7" type="primary">rpmG</name>
    <name evidence="6" type="ORF">GKO46_08900</name>
    <name evidence="7" type="ORF">GKO48_02905</name>
</gene>
<dbReference type="HAMAP" id="MF_00294">
    <property type="entry name" value="Ribosomal_bL33"/>
    <property type="match status" value="1"/>
</dbReference>
<evidence type="ECO:0000256" key="4">
    <source>
        <dbReference type="ARBA" id="ARBA00035176"/>
    </source>
</evidence>
<evidence type="ECO:0000313" key="8">
    <source>
        <dbReference type="Proteomes" id="UP001219901"/>
    </source>
</evidence>
<evidence type="ECO:0000256" key="2">
    <source>
        <dbReference type="ARBA" id="ARBA00022980"/>
    </source>
</evidence>
<evidence type="ECO:0000313" key="9">
    <source>
        <dbReference type="Proteomes" id="UP001321249"/>
    </source>
</evidence>
<dbReference type="GO" id="GO:0005840">
    <property type="term" value="C:ribosome"/>
    <property type="evidence" value="ECO:0007669"/>
    <property type="project" value="UniProtKB-KW"/>
</dbReference>
<dbReference type="NCBIfam" id="NF001764">
    <property type="entry name" value="PRK00504.1"/>
    <property type="match status" value="1"/>
</dbReference>
<evidence type="ECO:0000313" key="7">
    <source>
        <dbReference type="EMBL" id="WFG38595.1"/>
    </source>
</evidence>
<dbReference type="PROSITE" id="PS00582">
    <property type="entry name" value="RIBOSOMAL_L33"/>
    <property type="match status" value="1"/>
</dbReference>
<dbReference type="NCBIfam" id="TIGR01023">
    <property type="entry name" value="rpmG_bact"/>
    <property type="match status" value="1"/>
</dbReference>
<dbReference type="PANTHER" id="PTHR43168:SF2">
    <property type="entry name" value="LARGE RIBOSOMAL SUBUNIT PROTEIN BL33C"/>
    <property type="match status" value="1"/>
</dbReference>
<keyword evidence="8" id="KW-1185">Reference proteome</keyword>
<name>A0AAJ5ZFW7_9CHLR</name>
<dbReference type="Proteomes" id="UP001219901">
    <property type="component" value="Chromosome"/>
</dbReference>
<dbReference type="InterPro" id="IPR038584">
    <property type="entry name" value="Ribosomal_bL33_sf"/>
</dbReference>
<dbReference type="GO" id="GO:1990904">
    <property type="term" value="C:ribonucleoprotein complex"/>
    <property type="evidence" value="ECO:0007669"/>
    <property type="project" value="UniProtKB-KW"/>
</dbReference>
<evidence type="ECO:0000256" key="1">
    <source>
        <dbReference type="ARBA" id="ARBA00007596"/>
    </source>
</evidence>
<evidence type="ECO:0000313" key="6">
    <source>
        <dbReference type="EMBL" id="MDG0867185.1"/>
    </source>
</evidence>
<dbReference type="GO" id="GO:0006412">
    <property type="term" value="P:translation"/>
    <property type="evidence" value="ECO:0007669"/>
    <property type="project" value="UniProtKB-UniRule"/>
</dbReference>
<protein>
    <recommendedName>
        <fullName evidence="4 5">Large ribosomal subunit protein bL33</fullName>
    </recommendedName>
</protein>
<keyword evidence="3 5" id="KW-0687">Ribonucleoprotein</keyword>
<evidence type="ECO:0000256" key="3">
    <source>
        <dbReference type="ARBA" id="ARBA00023274"/>
    </source>
</evidence>
<dbReference type="RefSeq" id="WP_342825269.1">
    <property type="nucleotide sequence ID" value="NZ_CP046146.1"/>
</dbReference>
<dbReference type="EMBL" id="WMBE01000002">
    <property type="protein sequence ID" value="MDG0867185.1"/>
    <property type="molecule type" value="Genomic_DNA"/>
</dbReference>
<dbReference type="EMBL" id="CP046147">
    <property type="protein sequence ID" value="WFG38595.1"/>
    <property type="molecule type" value="Genomic_DNA"/>
</dbReference>
<dbReference type="NCBIfam" id="NF001860">
    <property type="entry name" value="PRK00595.1"/>
    <property type="match status" value="1"/>
</dbReference>
<dbReference type="Pfam" id="PF00471">
    <property type="entry name" value="Ribosomal_L33"/>
    <property type="match status" value="1"/>
</dbReference>
<dbReference type="GO" id="GO:0005737">
    <property type="term" value="C:cytoplasm"/>
    <property type="evidence" value="ECO:0007669"/>
    <property type="project" value="UniProtKB-ARBA"/>
</dbReference>
<dbReference type="SUPFAM" id="SSF57829">
    <property type="entry name" value="Zn-binding ribosomal proteins"/>
    <property type="match status" value="1"/>
</dbReference>
<dbReference type="GO" id="GO:0003735">
    <property type="term" value="F:structural constituent of ribosome"/>
    <property type="evidence" value="ECO:0007669"/>
    <property type="project" value="InterPro"/>
</dbReference>
<reference evidence="7" key="2">
    <citation type="journal article" date="2023" name="Nat. Commun.">
        <title>Cultivation of marine bacteria of the SAR202 clade.</title>
        <authorList>
            <person name="Lim Y."/>
            <person name="Seo J.H."/>
            <person name="Giovannoni S.J."/>
            <person name="Kang I."/>
            <person name="Cho J.C."/>
        </authorList>
    </citation>
    <scope>NUCLEOTIDE SEQUENCE</scope>
    <source>
        <strain evidence="7">JH1073</strain>
    </source>
</reference>
<proteinExistence type="inferred from homology"/>